<gene>
    <name evidence="6" type="ORF">PPROV_000897500</name>
</gene>
<dbReference type="AlphaFoldDB" id="A0A830HU71"/>
<dbReference type="Gene3D" id="6.10.250.1270">
    <property type="match status" value="1"/>
</dbReference>
<accession>A0A830HU71</accession>
<dbReference type="GO" id="GO:0002181">
    <property type="term" value="P:cytoplasmic translation"/>
    <property type="evidence" value="ECO:0007669"/>
    <property type="project" value="TreeGrafter"/>
</dbReference>
<sequence length="153" mass="17561">MVVKTELCRFTGLKIYPGHGMKYVRQDSQVFLFLNRKVKSLYNQRKKPSKIAWTFQYRKAHKKDQVESSARKKRRGVVKQTARAIGSISMEVINKKRSEKSEVRQASRDAALREIKDRNKKLQESRKANAASRAKSGNMPQKAPVAKGGRGKR</sequence>
<dbReference type="GO" id="GO:0003729">
    <property type="term" value="F:mRNA binding"/>
    <property type="evidence" value="ECO:0007669"/>
    <property type="project" value="TreeGrafter"/>
</dbReference>
<proteinExistence type="inferred from homology"/>
<name>A0A830HU71_9CHLO</name>
<evidence type="ECO:0000313" key="7">
    <source>
        <dbReference type="Proteomes" id="UP000660262"/>
    </source>
</evidence>
<dbReference type="PROSITE" id="PS01073">
    <property type="entry name" value="RIBOSOMAL_L24E"/>
    <property type="match status" value="1"/>
</dbReference>
<reference evidence="6" key="1">
    <citation type="submission" date="2020-10" db="EMBL/GenBank/DDBJ databases">
        <title>Unveiling of a novel bifunctional photoreceptor, Dualchrome1, isolated from a cosmopolitan green alga.</title>
        <authorList>
            <person name="Suzuki S."/>
            <person name="Kawachi M."/>
        </authorList>
    </citation>
    <scope>NUCLEOTIDE SEQUENCE</scope>
    <source>
        <strain evidence="6">NIES 2893</strain>
    </source>
</reference>
<dbReference type="PANTHER" id="PTHR10792">
    <property type="entry name" value="60S RIBOSOMAL PROTEIN L24"/>
    <property type="match status" value="1"/>
</dbReference>
<feature type="compositionally biased region" description="Basic and acidic residues" evidence="4">
    <location>
        <begin position="95"/>
        <end position="127"/>
    </location>
</feature>
<dbReference type="PANTHER" id="PTHR10792:SF1">
    <property type="entry name" value="RIBOSOMAL PROTEIN L24"/>
    <property type="match status" value="1"/>
</dbReference>
<dbReference type="SUPFAM" id="SSF57716">
    <property type="entry name" value="Glucocorticoid receptor-like (DNA-binding domain)"/>
    <property type="match status" value="1"/>
</dbReference>
<dbReference type="CDD" id="cd00472">
    <property type="entry name" value="Ribosomal_L24e_L24"/>
    <property type="match status" value="1"/>
</dbReference>
<evidence type="ECO:0000313" key="6">
    <source>
        <dbReference type="EMBL" id="GHP10243.1"/>
    </source>
</evidence>
<dbReference type="Gene3D" id="2.30.170.20">
    <property type="entry name" value="Ribosomal protein L24e"/>
    <property type="match status" value="1"/>
</dbReference>
<feature type="region of interest" description="Disordered" evidence="4">
    <location>
        <begin position="95"/>
        <end position="153"/>
    </location>
</feature>
<dbReference type="GO" id="GO:0022625">
    <property type="term" value="C:cytosolic large ribosomal subunit"/>
    <property type="evidence" value="ECO:0007669"/>
    <property type="project" value="TreeGrafter"/>
</dbReference>
<dbReference type="InterPro" id="IPR056366">
    <property type="entry name" value="Ribosomal_eL24"/>
</dbReference>
<dbReference type="InterPro" id="IPR000988">
    <property type="entry name" value="Ribosomal_eL24-rel_N"/>
</dbReference>
<keyword evidence="2 6" id="KW-0689">Ribosomal protein</keyword>
<keyword evidence="7" id="KW-1185">Reference proteome</keyword>
<dbReference type="OrthoDB" id="1727108at2759"/>
<dbReference type="FunFam" id="2.30.170.20:FF:000003">
    <property type="entry name" value="60S ribosomal protein L24"/>
    <property type="match status" value="1"/>
</dbReference>
<feature type="region of interest" description="Disordered" evidence="4">
    <location>
        <begin position="62"/>
        <end position="81"/>
    </location>
</feature>
<evidence type="ECO:0000256" key="1">
    <source>
        <dbReference type="ARBA" id="ARBA00005647"/>
    </source>
</evidence>
<dbReference type="InterPro" id="IPR038630">
    <property type="entry name" value="L24e/L24_sf"/>
</dbReference>
<evidence type="ECO:0000256" key="3">
    <source>
        <dbReference type="ARBA" id="ARBA00023274"/>
    </source>
</evidence>
<dbReference type="Proteomes" id="UP000660262">
    <property type="component" value="Unassembled WGS sequence"/>
</dbReference>
<keyword evidence="3" id="KW-0687">Ribonucleoprotein</keyword>
<evidence type="ECO:0000256" key="4">
    <source>
        <dbReference type="SAM" id="MobiDB-lite"/>
    </source>
</evidence>
<comment type="caution">
    <text evidence="6">The sequence shown here is derived from an EMBL/GenBank/DDBJ whole genome shotgun (WGS) entry which is preliminary data.</text>
</comment>
<dbReference type="EMBL" id="BNJQ01000028">
    <property type="protein sequence ID" value="GHP10243.1"/>
    <property type="molecule type" value="Genomic_DNA"/>
</dbReference>
<dbReference type="Pfam" id="PF01246">
    <property type="entry name" value="Ribosomal_L24e"/>
    <property type="match status" value="1"/>
</dbReference>
<evidence type="ECO:0000259" key="5">
    <source>
        <dbReference type="Pfam" id="PF01246"/>
    </source>
</evidence>
<evidence type="ECO:0000256" key="2">
    <source>
        <dbReference type="ARBA" id="ARBA00022980"/>
    </source>
</evidence>
<comment type="similarity">
    <text evidence="1">Belongs to the eukaryotic ribosomal protein eL24 family.</text>
</comment>
<dbReference type="GO" id="GO:0003735">
    <property type="term" value="F:structural constituent of ribosome"/>
    <property type="evidence" value="ECO:0007669"/>
    <property type="project" value="InterPro"/>
</dbReference>
<dbReference type="InterPro" id="IPR023442">
    <property type="entry name" value="Ribosomal_eL24_CS"/>
</dbReference>
<feature type="domain" description="Large ribosomal subunit protein eL24-related N-terminal" evidence="5">
    <location>
        <begin position="4"/>
        <end position="67"/>
    </location>
</feature>
<organism evidence="6 7">
    <name type="scientific">Pycnococcus provasolii</name>
    <dbReference type="NCBI Taxonomy" id="41880"/>
    <lineage>
        <taxon>Eukaryota</taxon>
        <taxon>Viridiplantae</taxon>
        <taxon>Chlorophyta</taxon>
        <taxon>Pseudoscourfieldiophyceae</taxon>
        <taxon>Pseudoscourfieldiales</taxon>
        <taxon>Pycnococcaceae</taxon>
        <taxon>Pycnococcus</taxon>
    </lineage>
</organism>
<protein>
    <submittedName>
        <fullName evidence="6">60S ribosomal protein L24</fullName>
    </submittedName>
</protein>